<evidence type="ECO:0000313" key="1">
    <source>
        <dbReference type="EMBL" id="KAF4643330.1"/>
    </source>
</evidence>
<sequence>MNAKPRMPLVRHRILGKQLVTAWIDTRGILERLCIPCAPKAQSTRRIAGKLDIVFRAFPLRQQIREAGQPLTTSNGKSTPEEATATLYYSPTSSRAWRRGLLSFGESTLEIP</sequence>
<protein>
    <submittedName>
        <fullName evidence="1">Uncharacterized protein</fullName>
    </submittedName>
</protein>
<evidence type="ECO:0000313" key="2">
    <source>
        <dbReference type="Proteomes" id="UP000557509"/>
    </source>
</evidence>
<dbReference type="AlphaFoldDB" id="A0A7J6K8W2"/>
<dbReference type="Proteomes" id="UP000557509">
    <property type="component" value="Unassembled WGS sequence"/>
</dbReference>
<comment type="caution">
    <text evidence="1">The sequence shown here is derived from an EMBL/GenBank/DDBJ whole genome shotgun (WGS) entry which is preliminary data.</text>
</comment>
<organism evidence="1 2">
    <name type="scientific">Toxoplasma gondii</name>
    <dbReference type="NCBI Taxonomy" id="5811"/>
    <lineage>
        <taxon>Eukaryota</taxon>
        <taxon>Sar</taxon>
        <taxon>Alveolata</taxon>
        <taxon>Apicomplexa</taxon>
        <taxon>Conoidasida</taxon>
        <taxon>Coccidia</taxon>
        <taxon>Eucoccidiorida</taxon>
        <taxon>Eimeriorina</taxon>
        <taxon>Sarcocystidae</taxon>
        <taxon>Toxoplasma</taxon>
    </lineage>
</organism>
<accession>A0A7J6K8W2</accession>
<proteinExistence type="predicted"/>
<dbReference type="EMBL" id="JAAUHK010000192">
    <property type="protein sequence ID" value="KAF4643330.1"/>
    <property type="molecule type" value="Genomic_DNA"/>
</dbReference>
<name>A0A7J6K8W2_TOXGO</name>
<gene>
    <name evidence="1" type="ORF">TGRH88_029960</name>
</gene>
<reference evidence="1 2" key="1">
    <citation type="submission" date="2020-03" db="EMBL/GenBank/DDBJ databases">
        <title>Genome sequence of Toxoplasma gondii RH-88 strain.</title>
        <authorList>
            <person name="Lorenzi H.A."/>
            <person name="Venepally P."/>
            <person name="Rozenberg A."/>
            <person name="Sibley D."/>
        </authorList>
    </citation>
    <scope>NUCLEOTIDE SEQUENCE [LARGE SCALE GENOMIC DNA]</scope>
    <source>
        <strain evidence="1 2">RH-88</strain>
    </source>
</reference>
<keyword evidence="2" id="KW-1185">Reference proteome</keyword>